<dbReference type="GO" id="GO:0006753">
    <property type="term" value="P:nucleoside phosphate metabolic process"/>
    <property type="evidence" value="ECO:0007669"/>
    <property type="project" value="TreeGrafter"/>
</dbReference>
<dbReference type="RefSeq" id="WP_281549190.1">
    <property type="nucleotide sequence ID" value="NZ_CALMQG010000025.1"/>
</dbReference>
<dbReference type="SUPFAM" id="SSF55811">
    <property type="entry name" value="Nudix"/>
    <property type="match status" value="1"/>
</dbReference>
<gene>
    <name evidence="10" type="ORF">QWU01_26925</name>
</gene>
<dbReference type="Pfam" id="PF00293">
    <property type="entry name" value="NUDIX"/>
    <property type="match status" value="1"/>
</dbReference>
<dbReference type="PROSITE" id="PS51462">
    <property type="entry name" value="NUDIX"/>
    <property type="match status" value="1"/>
</dbReference>
<evidence type="ECO:0000256" key="7">
    <source>
        <dbReference type="ARBA" id="ARBA00032162"/>
    </source>
</evidence>
<feature type="domain" description="Nudix hydrolase" evidence="9">
    <location>
        <begin position="40"/>
        <end position="170"/>
    </location>
</feature>
<comment type="caution">
    <text evidence="10">The sequence shown here is derived from an EMBL/GenBank/DDBJ whole genome shotgun (WGS) entry which is preliminary data.</text>
</comment>
<evidence type="ECO:0000256" key="5">
    <source>
        <dbReference type="ARBA" id="ARBA00016377"/>
    </source>
</evidence>
<comment type="cofactor">
    <cofactor evidence="2">
        <name>Mg(2+)</name>
        <dbReference type="ChEBI" id="CHEBI:18420"/>
    </cofactor>
</comment>
<evidence type="ECO:0000313" key="10">
    <source>
        <dbReference type="EMBL" id="MDW3780429.1"/>
    </source>
</evidence>
<dbReference type="CDD" id="cd24161">
    <property type="entry name" value="NUDIX_ADPRase_Ndx2"/>
    <property type="match status" value="1"/>
</dbReference>
<evidence type="ECO:0000259" key="9">
    <source>
        <dbReference type="PROSITE" id="PS51462"/>
    </source>
</evidence>
<evidence type="ECO:0000256" key="1">
    <source>
        <dbReference type="ARBA" id="ARBA00000847"/>
    </source>
</evidence>
<comment type="catalytic activity">
    <reaction evidence="1">
        <text>GDP-alpha-D-mannose + H2O = alpha-D-mannose 1-phosphate + GMP + 2 H(+)</text>
        <dbReference type="Rhea" id="RHEA:27978"/>
        <dbReference type="ChEBI" id="CHEBI:15377"/>
        <dbReference type="ChEBI" id="CHEBI:15378"/>
        <dbReference type="ChEBI" id="CHEBI:57527"/>
        <dbReference type="ChEBI" id="CHEBI:58115"/>
        <dbReference type="ChEBI" id="CHEBI:58409"/>
    </reaction>
</comment>
<dbReference type="GO" id="GO:0016787">
    <property type="term" value="F:hydrolase activity"/>
    <property type="evidence" value="ECO:0007669"/>
    <property type="project" value="UniProtKB-KW"/>
</dbReference>
<evidence type="ECO:0000256" key="4">
    <source>
        <dbReference type="ARBA" id="ARBA00011738"/>
    </source>
</evidence>
<evidence type="ECO:0000256" key="6">
    <source>
        <dbReference type="ARBA" id="ARBA00022801"/>
    </source>
</evidence>
<protein>
    <recommendedName>
        <fullName evidence="5">GDP-mannose pyrophosphatase</fullName>
    </recommendedName>
    <alternativeName>
        <fullName evidence="7">GDP-mannose hydrolase</fullName>
    </alternativeName>
    <alternativeName>
        <fullName evidence="8">GDPMK</fullName>
    </alternativeName>
</protein>
<dbReference type="GO" id="GO:0019693">
    <property type="term" value="P:ribose phosphate metabolic process"/>
    <property type="evidence" value="ECO:0007669"/>
    <property type="project" value="TreeGrafter"/>
</dbReference>
<dbReference type="InterPro" id="IPR000086">
    <property type="entry name" value="NUDIX_hydrolase_dom"/>
</dbReference>
<comment type="subunit">
    <text evidence="4">Homodimer.</text>
</comment>
<dbReference type="AlphaFoldDB" id="A0AAW9CGJ3"/>
<evidence type="ECO:0000256" key="2">
    <source>
        <dbReference type="ARBA" id="ARBA00001946"/>
    </source>
</evidence>
<dbReference type="InterPro" id="IPR015797">
    <property type="entry name" value="NUDIX_hydrolase-like_dom_sf"/>
</dbReference>
<dbReference type="EMBL" id="JAUEQX010000036">
    <property type="protein sequence ID" value="MDW3780429.1"/>
    <property type="molecule type" value="Genomic_DNA"/>
</dbReference>
<evidence type="ECO:0000256" key="3">
    <source>
        <dbReference type="ARBA" id="ARBA00007275"/>
    </source>
</evidence>
<reference evidence="10" key="1">
    <citation type="journal article" date="2023" name="J Glob Antimicrob Resist">
        <title>Emergence of NDM-1 and KPC-3 carbapenemases in Kluyvera cryocrescens: Investigating genetic heterogeneity and acquisition routes of blaNDM-1 in Enterobacterales species in Portugal.</title>
        <authorList>
            <person name="Loiodice M."/>
            <person name="Ribeiro M."/>
            <person name="Peixe L."/>
            <person name="Novais A."/>
        </authorList>
    </citation>
    <scope>NUCLEOTIDE SEQUENCE</scope>
    <source>
        <strain evidence="10">K629</strain>
    </source>
</reference>
<dbReference type="PANTHER" id="PTHR11839">
    <property type="entry name" value="UDP/ADP-SUGAR PYROPHOSPHATASE"/>
    <property type="match status" value="1"/>
</dbReference>
<proteinExistence type="inferred from homology"/>
<evidence type="ECO:0000313" key="11">
    <source>
        <dbReference type="Proteomes" id="UP001276300"/>
    </source>
</evidence>
<dbReference type="Proteomes" id="UP001276300">
    <property type="component" value="Unassembled WGS sequence"/>
</dbReference>
<keyword evidence="6 10" id="KW-0378">Hydrolase</keyword>
<comment type="similarity">
    <text evidence="3">Belongs to the Nudix hydrolase family. NudK subfamily.</text>
</comment>
<dbReference type="Gene3D" id="3.90.79.10">
    <property type="entry name" value="Nucleoside Triphosphate Pyrophosphohydrolase"/>
    <property type="match status" value="1"/>
</dbReference>
<name>A0AAW9CGJ3_KLUCR</name>
<accession>A0AAW9CGJ3</accession>
<organism evidence="10 11">
    <name type="scientific">Kluyvera cryocrescens</name>
    <name type="common">Kluyvera citrophila</name>
    <dbReference type="NCBI Taxonomy" id="580"/>
    <lineage>
        <taxon>Bacteria</taxon>
        <taxon>Pseudomonadati</taxon>
        <taxon>Pseudomonadota</taxon>
        <taxon>Gammaproteobacteria</taxon>
        <taxon>Enterobacterales</taxon>
        <taxon>Enterobacteriaceae</taxon>
        <taxon>Kluyvera</taxon>
    </lineage>
</organism>
<dbReference type="PANTHER" id="PTHR11839:SF18">
    <property type="entry name" value="NUDIX HYDROLASE DOMAIN-CONTAINING PROTEIN"/>
    <property type="match status" value="1"/>
</dbReference>
<evidence type="ECO:0000256" key="8">
    <source>
        <dbReference type="ARBA" id="ARBA00032272"/>
    </source>
</evidence>
<sequence length="186" mass="20865">MSAEIKTLATKEIYRNRWMALKEDRVQRADGSEGIYSVVEKGDFVVIIPLHNDEIFVVEQFRYPLGVRTIELPQGSWETSPTAAPEEVAAGELREETGLRAGKLEYVGYQKLAQGYSAQGYHIYLATELTHSGQQLDEEEYGLTVKKMKIADFRALILEGKISDATSVTAFLLASAKHQIEQSSHR</sequence>